<gene>
    <name evidence="1" type="ORF">M9H77_09104</name>
</gene>
<name>A0ACC0BZM7_CATRO</name>
<proteinExistence type="predicted"/>
<accession>A0ACC0BZM7</accession>
<dbReference type="EMBL" id="CM044702">
    <property type="protein sequence ID" value="KAI5678154.1"/>
    <property type="molecule type" value="Genomic_DNA"/>
</dbReference>
<evidence type="ECO:0000313" key="1">
    <source>
        <dbReference type="EMBL" id="KAI5678154.1"/>
    </source>
</evidence>
<organism evidence="1 2">
    <name type="scientific">Catharanthus roseus</name>
    <name type="common">Madagascar periwinkle</name>
    <name type="synonym">Vinca rosea</name>
    <dbReference type="NCBI Taxonomy" id="4058"/>
    <lineage>
        <taxon>Eukaryota</taxon>
        <taxon>Viridiplantae</taxon>
        <taxon>Streptophyta</taxon>
        <taxon>Embryophyta</taxon>
        <taxon>Tracheophyta</taxon>
        <taxon>Spermatophyta</taxon>
        <taxon>Magnoliopsida</taxon>
        <taxon>eudicotyledons</taxon>
        <taxon>Gunneridae</taxon>
        <taxon>Pentapetalae</taxon>
        <taxon>asterids</taxon>
        <taxon>lamiids</taxon>
        <taxon>Gentianales</taxon>
        <taxon>Apocynaceae</taxon>
        <taxon>Rauvolfioideae</taxon>
        <taxon>Vinceae</taxon>
        <taxon>Catharanthinae</taxon>
        <taxon>Catharanthus</taxon>
    </lineage>
</organism>
<dbReference type="Proteomes" id="UP001060085">
    <property type="component" value="Linkage Group LG02"/>
</dbReference>
<sequence length="116" mass="13282">MPQMIMPQPLAKTEKAIFMASEDIVLIKQIMATYTLASYKLLSNQFSRLLKIFSPILPQQPQIISLLSKTEAPKEKPNTKTFATMPETLSNIINRRFSEAKNRGETFRENFVVLFS</sequence>
<protein>
    <submittedName>
        <fullName evidence="1">Uncharacterized protein</fullName>
    </submittedName>
</protein>
<evidence type="ECO:0000313" key="2">
    <source>
        <dbReference type="Proteomes" id="UP001060085"/>
    </source>
</evidence>
<reference evidence="2" key="1">
    <citation type="journal article" date="2023" name="Nat. Plants">
        <title>Single-cell RNA sequencing provides a high-resolution roadmap for understanding the multicellular compartmentation of specialized metabolism.</title>
        <authorList>
            <person name="Sun S."/>
            <person name="Shen X."/>
            <person name="Li Y."/>
            <person name="Li Y."/>
            <person name="Wang S."/>
            <person name="Li R."/>
            <person name="Zhang H."/>
            <person name="Shen G."/>
            <person name="Guo B."/>
            <person name="Wei J."/>
            <person name="Xu J."/>
            <person name="St-Pierre B."/>
            <person name="Chen S."/>
            <person name="Sun C."/>
        </authorList>
    </citation>
    <scope>NUCLEOTIDE SEQUENCE [LARGE SCALE GENOMIC DNA]</scope>
</reference>
<keyword evidence="2" id="KW-1185">Reference proteome</keyword>
<comment type="caution">
    <text evidence="1">The sequence shown here is derived from an EMBL/GenBank/DDBJ whole genome shotgun (WGS) entry which is preliminary data.</text>
</comment>